<keyword evidence="8 11" id="KW-1133">Transmembrane helix</keyword>
<comment type="caution">
    <text evidence="13">The sequence shown here is derived from an EMBL/GenBank/DDBJ whole genome shotgun (WGS) entry which is preliminary data.</text>
</comment>
<sequence length="445" mass="48258">MLKSLRNQLVIALGAVVSLFAILQGVSSYQFCVAGMSAVLDLRMEQVASRLRVGFGDGIPTVPARGSQDARDIFIVMWKDGEAQPVRSTEPSLLLPRNAATGFSSPVVNGEGWRIYTARDGAQTVQVAQRLSVRHEIEETAATKTLWPIVVLIPLVWAAVIFVVSRSLRELNRLGNKVRDIDVNHLEALPFARVPTELLPFIRSINLMIERLARSIESERKFISDAAHELRTPLTALQLQADNLQRDVMPSNQERFRALQGGIARSSNLISQLLRLARADAPPVGQSMTRAMVSVDVAAVVVNAISDVLPIAMQRGIDIGADEMVSAKVRAIELDIGTVIKNLVSNAVRYTPDGGTIDLSTRVHDGMVSVEVKDTGSGIDETLLPRVFDRFFRANTDIEGSGLGLSIVKAIVTRYGGTVTLRNRDDGQSGIVATISLPIEPDGAG</sequence>
<dbReference type="InterPro" id="IPR003661">
    <property type="entry name" value="HisK_dim/P_dom"/>
</dbReference>
<dbReference type="SUPFAM" id="SSF47384">
    <property type="entry name" value="Homodimeric domain of signal transducing histidine kinase"/>
    <property type="match status" value="1"/>
</dbReference>
<evidence type="ECO:0000256" key="4">
    <source>
        <dbReference type="ARBA" id="ARBA00022553"/>
    </source>
</evidence>
<keyword evidence="4" id="KW-0597">Phosphoprotein</keyword>
<evidence type="ECO:0000259" key="12">
    <source>
        <dbReference type="PROSITE" id="PS50109"/>
    </source>
</evidence>
<evidence type="ECO:0000256" key="5">
    <source>
        <dbReference type="ARBA" id="ARBA00022679"/>
    </source>
</evidence>
<accession>A0A4Y8MQ18</accession>
<reference evidence="13 14" key="1">
    <citation type="submission" date="2019-03" db="EMBL/GenBank/DDBJ databases">
        <title>Complete Genome Sequence of Paraburkholderia dipogonis ICMP 19430T, a Nitrogen-fixing Symbiont of the South African Invasive Legume Dipogon lignosus in New Zealand.</title>
        <authorList>
            <person name="De Meyer S.E."/>
        </authorList>
    </citation>
    <scope>NUCLEOTIDE SEQUENCE [LARGE SCALE GENOMIC DNA]</scope>
    <source>
        <strain evidence="13 14">ICMP 19430</strain>
    </source>
</reference>
<dbReference type="RefSeq" id="WP_134460261.1">
    <property type="nucleotide sequence ID" value="NZ_JBHMFL010000162.1"/>
</dbReference>
<dbReference type="GO" id="GO:0005886">
    <property type="term" value="C:plasma membrane"/>
    <property type="evidence" value="ECO:0007669"/>
    <property type="project" value="TreeGrafter"/>
</dbReference>
<name>A0A4Y8MQ18_9BURK</name>
<evidence type="ECO:0000256" key="10">
    <source>
        <dbReference type="ARBA" id="ARBA00023136"/>
    </source>
</evidence>
<evidence type="ECO:0000256" key="1">
    <source>
        <dbReference type="ARBA" id="ARBA00000085"/>
    </source>
</evidence>
<keyword evidence="5" id="KW-0808">Transferase</keyword>
<dbReference type="PANTHER" id="PTHR45436:SF15">
    <property type="entry name" value="SENSOR HISTIDINE KINASE CUSS"/>
    <property type="match status" value="1"/>
</dbReference>
<dbReference type="PANTHER" id="PTHR45436">
    <property type="entry name" value="SENSOR HISTIDINE KINASE YKOH"/>
    <property type="match status" value="1"/>
</dbReference>
<comment type="subcellular location">
    <subcellularLocation>
        <location evidence="2">Membrane</location>
        <topology evidence="2">Multi-pass membrane protein</topology>
    </subcellularLocation>
</comment>
<dbReference type="SUPFAM" id="SSF55874">
    <property type="entry name" value="ATPase domain of HSP90 chaperone/DNA topoisomerase II/histidine kinase"/>
    <property type="match status" value="1"/>
</dbReference>
<dbReference type="Pfam" id="PF00512">
    <property type="entry name" value="HisKA"/>
    <property type="match status" value="1"/>
</dbReference>
<dbReference type="Gene3D" id="3.30.565.10">
    <property type="entry name" value="Histidine kinase-like ATPase, C-terminal domain"/>
    <property type="match status" value="1"/>
</dbReference>
<dbReference type="SMART" id="SM00388">
    <property type="entry name" value="HisKA"/>
    <property type="match status" value="1"/>
</dbReference>
<dbReference type="InterPro" id="IPR036890">
    <property type="entry name" value="HATPase_C_sf"/>
</dbReference>
<evidence type="ECO:0000313" key="13">
    <source>
        <dbReference type="EMBL" id="TFE39576.1"/>
    </source>
</evidence>
<dbReference type="InterPro" id="IPR003594">
    <property type="entry name" value="HATPase_dom"/>
</dbReference>
<evidence type="ECO:0000256" key="7">
    <source>
        <dbReference type="ARBA" id="ARBA00022777"/>
    </source>
</evidence>
<dbReference type="InterPro" id="IPR005467">
    <property type="entry name" value="His_kinase_dom"/>
</dbReference>
<feature type="domain" description="Histidine kinase" evidence="12">
    <location>
        <begin position="225"/>
        <end position="441"/>
    </location>
</feature>
<dbReference type="InterPro" id="IPR036097">
    <property type="entry name" value="HisK_dim/P_sf"/>
</dbReference>
<evidence type="ECO:0000256" key="6">
    <source>
        <dbReference type="ARBA" id="ARBA00022692"/>
    </source>
</evidence>
<dbReference type="CDD" id="cd00082">
    <property type="entry name" value="HisKA"/>
    <property type="match status" value="1"/>
</dbReference>
<feature type="transmembrane region" description="Helical" evidence="11">
    <location>
        <begin position="146"/>
        <end position="164"/>
    </location>
</feature>
<dbReference type="Gene3D" id="1.10.287.130">
    <property type="match status" value="1"/>
</dbReference>
<gene>
    <name evidence="13" type="ORF">E2553_22395</name>
</gene>
<dbReference type="PROSITE" id="PS50109">
    <property type="entry name" value="HIS_KIN"/>
    <property type="match status" value="1"/>
</dbReference>
<dbReference type="PRINTS" id="PR00344">
    <property type="entry name" value="BCTRLSENSOR"/>
</dbReference>
<keyword evidence="9" id="KW-0902">Two-component regulatory system</keyword>
<protein>
    <recommendedName>
        <fullName evidence="3">histidine kinase</fullName>
        <ecNumber evidence="3">2.7.13.3</ecNumber>
    </recommendedName>
</protein>
<keyword evidence="7 13" id="KW-0418">Kinase</keyword>
<proteinExistence type="predicted"/>
<dbReference type="SMART" id="SM00387">
    <property type="entry name" value="HATPase_c"/>
    <property type="match status" value="1"/>
</dbReference>
<keyword evidence="10 11" id="KW-0472">Membrane</keyword>
<evidence type="ECO:0000256" key="11">
    <source>
        <dbReference type="SAM" id="Phobius"/>
    </source>
</evidence>
<dbReference type="InterPro" id="IPR004358">
    <property type="entry name" value="Sig_transdc_His_kin-like_C"/>
</dbReference>
<dbReference type="Proteomes" id="UP000297385">
    <property type="component" value="Unassembled WGS sequence"/>
</dbReference>
<evidence type="ECO:0000256" key="8">
    <source>
        <dbReference type="ARBA" id="ARBA00022989"/>
    </source>
</evidence>
<comment type="catalytic activity">
    <reaction evidence="1">
        <text>ATP + protein L-histidine = ADP + protein N-phospho-L-histidine.</text>
        <dbReference type="EC" id="2.7.13.3"/>
    </reaction>
</comment>
<dbReference type="AlphaFoldDB" id="A0A4Y8MQ18"/>
<dbReference type="InterPro" id="IPR050428">
    <property type="entry name" value="TCS_sensor_his_kinase"/>
</dbReference>
<dbReference type="EMBL" id="SNVI01000002">
    <property type="protein sequence ID" value="TFE39576.1"/>
    <property type="molecule type" value="Genomic_DNA"/>
</dbReference>
<organism evidence="13 14">
    <name type="scientific">Paraburkholderia dipogonis</name>
    <dbReference type="NCBI Taxonomy" id="1211383"/>
    <lineage>
        <taxon>Bacteria</taxon>
        <taxon>Pseudomonadati</taxon>
        <taxon>Pseudomonadota</taxon>
        <taxon>Betaproteobacteria</taxon>
        <taxon>Burkholderiales</taxon>
        <taxon>Burkholderiaceae</taxon>
        <taxon>Paraburkholderia</taxon>
    </lineage>
</organism>
<dbReference type="Pfam" id="PF02518">
    <property type="entry name" value="HATPase_c"/>
    <property type="match status" value="1"/>
</dbReference>
<dbReference type="EC" id="2.7.13.3" evidence="3"/>
<evidence type="ECO:0000256" key="9">
    <source>
        <dbReference type="ARBA" id="ARBA00023012"/>
    </source>
</evidence>
<evidence type="ECO:0000256" key="3">
    <source>
        <dbReference type="ARBA" id="ARBA00012438"/>
    </source>
</evidence>
<dbReference type="GeneID" id="97304170"/>
<keyword evidence="6 11" id="KW-0812">Transmembrane</keyword>
<evidence type="ECO:0000313" key="14">
    <source>
        <dbReference type="Proteomes" id="UP000297385"/>
    </source>
</evidence>
<evidence type="ECO:0000256" key="2">
    <source>
        <dbReference type="ARBA" id="ARBA00004141"/>
    </source>
</evidence>
<dbReference type="GO" id="GO:0000155">
    <property type="term" value="F:phosphorelay sensor kinase activity"/>
    <property type="evidence" value="ECO:0007669"/>
    <property type="project" value="InterPro"/>
</dbReference>